<feature type="region of interest" description="Disordered" evidence="1">
    <location>
        <begin position="1"/>
        <end position="69"/>
    </location>
</feature>
<comment type="caution">
    <text evidence="2">The sequence shown here is derived from an EMBL/GenBank/DDBJ whole genome shotgun (WGS) entry which is preliminary data.</text>
</comment>
<evidence type="ECO:0000313" key="3">
    <source>
        <dbReference type="Proteomes" id="UP000321685"/>
    </source>
</evidence>
<keyword evidence="3" id="KW-1185">Reference proteome</keyword>
<proteinExistence type="predicted"/>
<dbReference type="EMBL" id="BJVJ01000021">
    <property type="protein sequence ID" value="GEL23558.1"/>
    <property type="molecule type" value="Genomic_DNA"/>
</dbReference>
<organism evidence="2 3">
    <name type="scientific">Pseudonocardia sulfidoxydans NBRC 16205</name>
    <dbReference type="NCBI Taxonomy" id="1223511"/>
    <lineage>
        <taxon>Bacteria</taxon>
        <taxon>Bacillati</taxon>
        <taxon>Actinomycetota</taxon>
        <taxon>Actinomycetes</taxon>
        <taxon>Pseudonocardiales</taxon>
        <taxon>Pseudonocardiaceae</taxon>
        <taxon>Pseudonocardia</taxon>
    </lineage>
</organism>
<name>A0A511DKI0_9PSEU</name>
<dbReference type="Proteomes" id="UP000321685">
    <property type="component" value="Unassembled WGS sequence"/>
</dbReference>
<evidence type="ECO:0000313" key="2">
    <source>
        <dbReference type="EMBL" id="GEL23558.1"/>
    </source>
</evidence>
<reference evidence="2 3" key="1">
    <citation type="submission" date="2019-07" db="EMBL/GenBank/DDBJ databases">
        <title>Whole genome shotgun sequence of Pseudonocardia sulfidoxydans NBRC 16205.</title>
        <authorList>
            <person name="Hosoyama A."/>
            <person name="Uohara A."/>
            <person name="Ohji S."/>
            <person name="Ichikawa N."/>
        </authorList>
    </citation>
    <scope>NUCLEOTIDE SEQUENCE [LARGE SCALE GENOMIC DNA]</scope>
    <source>
        <strain evidence="2 3">NBRC 16205</strain>
    </source>
</reference>
<protein>
    <submittedName>
        <fullName evidence="2">Uncharacterized protein</fullName>
    </submittedName>
</protein>
<feature type="compositionally biased region" description="Basic residues" evidence="1">
    <location>
        <begin position="24"/>
        <end position="50"/>
    </location>
</feature>
<accession>A0A511DKI0</accession>
<dbReference type="AlphaFoldDB" id="A0A511DKI0"/>
<sequence length="93" mass="9568">MAATRAVQGGGSQTPARTGGQHGHGQHGHGQHGHGQHGHGQHGHGQHGHGQHGGGSQNPTRTGGQQTRHVVDINHLVDGIFGHVTKAAGNFRF</sequence>
<feature type="compositionally biased region" description="Polar residues" evidence="1">
    <location>
        <begin position="57"/>
        <end position="68"/>
    </location>
</feature>
<gene>
    <name evidence="2" type="ORF">PSU4_25120</name>
</gene>
<evidence type="ECO:0000256" key="1">
    <source>
        <dbReference type="SAM" id="MobiDB-lite"/>
    </source>
</evidence>